<dbReference type="Proteomes" id="UP000823561">
    <property type="component" value="Chromosome 16"/>
</dbReference>
<comment type="caution">
    <text evidence="2">The sequence shown here is derived from an EMBL/GenBank/DDBJ whole genome shotgun (WGS) entry which is preliminary data.</text>
</comment>
<sequence length="200" mass="21867">MRLGLCFVFLYIGQTCGISLEIVQRDELHRKERSENIHTGTITFGTGDISLGRNLEYEGRSVGENIADDGSVKFQADDPHPGQVGGQSATEDFKAWHRMKPNLLCTNDLMEFSAQGPGCSSLQLDRGGMPLSLSQLPGDCGYSVKRTAVGLVFVAPFDGCDVLKRGNSHLLQMLWHDNPLPCFLHRSNSGCIPSLEATIL</sequence>
<evidence type="ECO:0000313" key="3">
    <source>
        <dbReference type="Proteomes" id="UP000823561"/>
    </source>
</evidence>
<dbReference type="AlphaFoldDB" id="A0AAV6FZP8"/>
<reference evidence="2" key="1">
    <citation type="submission" date="2020-10" db="EMBL/GenBank/DDBJ databases">
        <title>Chromosome-scale genome assembly of the Allis shad, Alosa alosa.</title>
        <authorList>
            <person name="Margot Z."/>
            <person name="Christophe K."/>
            <person name="Cabau C."/>
            <person name="Louis A."/>
            <person name="Berthelot C."/>
            <person name="Parey E."/>
            <person name="Roest Crollius H."/>
            <person name="Montfort J."/>
            <person name="Robinson-Rechavi M."/>
            <person name="Bucao C."/>
            <person name="Bouchez O."/>
            <person name="Gislard M."/>
            <person name="Lluch J."/>
            <person name="Milhes M."/>
            <person name="Lampietro C."/>
            <person name="Lopez Roques C."/>
            <person name="Donnadieu C."/>
            <person name="Braasch I."/>
            <person name="Desvignes T."/>
            <person name="Postlethwait J."/>
            <person name="Bobe J."/>
            <person name="Guiguen Y."/>
        </authorList>
    </citation>
    <scope>NUCLEOTIDE SEQUENCE</scope>
    <source>
        <strain evidence="2">M-15738</strain>
        <tissue evidence="2">Blood</tissue>
    </source>
</reference>
<organism evidence="2 3">
    <name type="scientific">Alosa alosa</name>
    <name type="common">allis shad</name>
    <dbReference type="NCBI Taxonomy" id="278164"/>
    <lineage>
        <taxon>Eukaryota</taxon>
        <taxon>Metazoa</taxon>
        <taxon>Chordata</taxon>
        <taxon>Craniata</taxon>
        <taxon>Vertebrata</taxon>
        <taxon>Euteleostomi</taxon>
        <taxon>Actinopterygii</taxon>
        <taxon>Neopterygii</taxon>
        <taxon>Teleostei</taxon>
        <taxon>Clupei</taxon>
        <taxon>Clupeiformes</taxon>
        <taxon>Clupeoidei</taxon>
        <taxon>Clupeidae</taxon>
        <taxon>Alosa</taxon>
    </lineage>
</organism>
<evidence type="ECO:0000256" key="1">
    <source>
        <dbReference type="SAM" id="SignalP"/>
    </source>
</evidence>
<evidence type="ECO:0000313" key="2">
    <source>
        <dbReference type="EMBL" id="KAG5268323.1"/>
    </source>
</evidence>
<keyword evidence="1" id="KW-0732">Signal</keyword>
<feature type="chain" id="PRO_5043372247" evidence="1">
    <location>
        <begin position="18"/>
        <end position="200"/>
    </location>
</feature>
<gene>
    <name evidence="2" type="ORF">AALO_G00211310</name>
</gene>
<accession>A0AAV6FZP8</accession>
<proteinExistence type="predicted"/>
<protein>
    <submittedName>
        <fullName evidence="2">Uncharacterized protein</fullName>
    </submittedName>
</protein>
<dbReference type="EMBL" id="JADWDJ010000016">
    <property type="protein sequence ID" value="KAG5268323.1"/>
    <property type="molecule type" value="Genomic_DNA"/>
</dbReference>
<feature type="signal peptide" evidence="1">
    <location>
        <begin position="1"/>
        <end position="17"/>
    </location>
</feature>
<keyword evidence="3" id="KW-1185">Reference proteome</keyword>
<name>A0AAV6FZP8_9TELE</name>